<dbReference type="Proteomes" id="UP001642260">
    <property type="component" value="Unassembled WGS sequence"/>
</dbReference>
<protein>
    <submittedName>
        <fullName evidence="1">Uncharacterized protein</fullName>
    </submittedName>
</protein>
<evidence type="ECO:0000313" key="1">
    <source>
        <dbReference type="EMBL" id="CAH8360137.1"/>
    </source>
</evidence>
<organism evidence="1 2">
    <name type="scientific">Eruca vesicaria subsp. sativa</name>
    <name type="common">Garden rocket</name>
    <name type="synonym">Eruca sativa</name>
    <dbReference type="NCBI Taxonomy" id="29727"/>
    <lineage>
        <taxon>Eukaryota</taxon>
        <taxon>Viridiplantae</taxon>
        <taxon>Streptophyta</taxon>
        <taxon>Embryophyta</taxon>
        <taxon>Tracheophyta</taxon>
        <taxon>Spermatophyta</taxon>
        <taxon>Magnoliopsida</taxon>
        <taxon>eudicotyledons</taxon>
        <taxon>Gunneridae</taxon>
        <taxon>Pentapetalae</taxon>
        <taxon>rosids</taxon>
        <taxon>malvids</taxon>
        <taxon>Brassicales</taxon>
        <taxon>Brassicaceae</taxon>
        <taxon>Brassiceae</taxon>
        <taxon>Eruca</taxon>
    </lineage>
</organism>
<sequence length="102" mass="11603">MKPPPLIDAKKCSKNALAQSVKEEANEAYTEEVVDYVNRLDVDRDIAFLNTCGWEVPCEISVSYKIFTFFLKKTVQFNLTAAHMVVLVWNAHKSTTFNLLTC</sequence>
<evidence type="ECO:0000313" key="2">
    <source>
        <dbReference type="Proteomes" id="UP001642260"/>
    </source>
</evidence>
<comment type="caution">
    <text evidence="1">The sequence shown here is derived from an EMBL/GenBank/DDBJ whole genome shotgun (WGS) entry which is preliminary data.</text>
</comment>
<dbReference type="EMBL" id="CAKOAT010278488">
    <property type="protein sequence ID" value="CAH8360137.1"/>
    <property type="molecule type" value="Genomic_DNA"/>
</dbReference>
<name>A0ABC8KRS4_ERUVS</name>
<gene>
    <name evidence="1" type="ORF">ERUC_LOCUS25893</name>
</gene>
<accession>A0ABC8KRS4</accession>
<keyword evidence="2" id="KW-1185">Reference proteome</keyword>
<reference evidence="1 2" key="1">
    <citation type="submission" date="2022-03" db="EMBL/GenBank/DDBJ databases">
        <authorList>
            <person name="Macdonald S."/>
            <person name="Ahmed S."/>
            <person name="Newling K."/>
        </authorList>
    </citation>
    <scope>NUCLEOTIDE SEQUENCE [LARGE SCALE GENOMIC DNA]</scope>
</reference>
<proteinExistence type="predicted"/>
<dbReference type="AlphaFoldDB" id="A0ABC8KRS4"/>